<reference evidence="3" key="2">
    <citation type="submission" date="2012-11" db="EMBL/GenBank/DDBJ databases">
        <authorList>
            <person name="Kuo A."/>
            <person name="Curtis B.A."/>
            <person name="Tanifuji G."/>
            <person name="Burki F."/>
            <person name="Gruber A."/>
            <person name="Irimia M."/>
            <person name="Maruyama S."/>
            <person name="Arias M.C."/>
            <person name="Ball S.G."/>
            <person name="Gile G.H."/>
            <person name="Hirakawa Y."/>
            <person name="Hopkins J.F."/>
            <person name="Rensing S.A."/>
            <person name="Schmutz J."/>
            <person name="Symeonidi A."/>
            <person name="Elias M."/>
            <person name="Eveleigh R.J."/>
            <person name="Herman E.K."/>
            <person name="Klute M.J."/>
            <person name="Nakayama T."/>
            <person name="Obornik M."/>
            <person name="Reyes-Prieto A."/>
            <person name="Armbrust E.V."/>
            <person name="Aves S.J."/>
            <person name="Beiko R.G."/>
            <person name="Coutinho P."/>
            <person name="Dacks J.B."/>
            <person name="Durnford D.G."/>
            <person name="Fast N.M."/>
            <person name="Green B.R."/>
            <person name="Grisdale C."/>
            <person name="Hempe F."/>
            <person name="Henrissat B."/>
            <person name="Hoppner M.P."/>
            <person name="Ishida K.-I."/>
            <person name="Kim E."/>
            <person name="Koreny L."/>
            <person name="Kroth P.G."/>
            <person name="Liu Y."/>
            <person name="Malik S.-B."/>
            <person name="Maier U.G."/>
            <person name="McRose D."/>
            <person name="Mock T."/>
            <person name="Neilson J.A."/>
            <person name="Onodera N.T."/>
            <person name="Poole A.M."/>
            <person name="Pritham E.J."/>
            <person name="Richards T.A."/>
            <person name="Rocap G."/>
            <person name="Roy S.W."/>
            <person name="Sarai C."/>
            <person name="Schaack S."/>
            <person name="Shirato S."/>
            <person name="Slamovits C.H."/>
            <person name="Spencer D.F."/>
            <person name="Suzuki S."/>
            <person name="Worden A.Z."/>
            <person name="Zauner S."/>
            <person name="Barry K."/>
            <person name="Bell C."/>
            <person name="Bharti A.K."/>
            <person name="Crow J.A."/>
            <person name="Grimwood J."/>
            <person name="Kramer R."/>
            <person name="Lindquist E."/>
            <person name="Lucas S."/>
            <person name="Salamov A."/>
            <person name="McFadden G.I."/>
            <person name="Lane C.E."/>
            <person name="Keeling P.J."/>
            <person name="Gray M.W."/>
            <person name="Grigoriev I.V."/>
            <person name="Archibald J.M."/>
        </authorList>
    </citation>
    <scope>NUCLEOTIDE SEQUENCE</scope>
    <source>
        <strain evidence="3">CCMP2712</strain>
    </source>
</reference>
<gene>
    <name evidence="1" type="ORF">GUITHDRAFT_139799</name>
</gene>
<dbReference type="EMBL" id="JH993005">
    <property type="protein sequence ID" value="EKX44235.1"/>
    <property type="molecule type" value="Genomic_DNA"/>
</dbReference>
<protein>
    <submittedName>
        <fullName evidence="1 2">Uncharacterized protein</fullName>
    </submittedName>
</protein>
<name>L1J836_GUITC</name>
<evidence type="ECO:0000313" key="2">
    <source>
        <dbReference type="EnsemblProtists" id="EKX44235"/>
    </source>
</evidence>
<dbReference type="RefSeq" id="XP_005831215.1">
    <property type="nucleotide sequence ID" value="XM_005831158.1"/>
</dbReference>
<proteinExistence type="predicted"/>
<accession>L1J836</accession>
<reference evidence="1 3" key="1">
    <citation type="journal article" date="2012" name="Nature">
        <title>Algal genomes reveal evolutionary mosaicism and the fate of nucleomorphs.</title>
        <authorList>
            <consortium name="DOE Joint Genome Institute"/>
            <person name="Curtis B.A."/>
            <person name="Tanifuji G."/>
            <person name="Burki F."/>
            <person name="Gruber A."/>
            <person name="Irimia M."/>
            <person name="Maruyama S."/>
            <person name="Arias M.C."/>
            <person name="Ball S.G."/>
            <person name="Gile G.H."/>
            <person name="Hirakawa Y."/>
            <person name="Hopkins J.F."/>
            <person name="Kuo A."/>
            <person name="Rensing S.A."/>
            <person name="Schmutz J."/>
            <person name="Symeonidi A."/>
            <person name="Elias M."/>
            <person name="Eveleigh R.J."/>
            <person name="Herman E.K."/>
            <person name="Klute M.J."/>
            <person name="Nakayama T."/>
            <person name="Obornik M."/>
            <person name="Reyes-Prieto A."/>
            <person name="Armbrust E.V."/>
            <person name="Aves S.J."/>
            <person name="Beiko R.G."/>
            <person name="Coutinho P."/>
            <person name="Dacks J.B."/>
            <person name="Durnford D.G."/>
            <person name="Fast N.M."/>
            <person name="Green B.R."/>
            <person name="Grisdale C.J."/>
            <person name="Hempel F."/>
            <person name="Henrissat B."/>
            <person name="Hoppner M.P."/>
            <person name="Ishida K."/>
            <person name="Kim E."/>
            <person name="Koreny L."/>
            <person name="Kroth P.G."/>
            <person name="Liu Y."/>
            <person name="Malik S.B."/>
            <person name="Maier U.G."/>
            <person name="McRose D."/>
            <person name="Mock T."/>
            <person name="Neilson J.A."/>
            <person name="Onodera N.T."/>
            <person name="Poole A.M."/>
            <person name="Pritham E.J."/>
            <person name="Richards T.A."/>
            <person name="Rocap G."/>
            <person name="Roy S.W."/>
            <person name="Sarai C."/>
            <person name="Schaack S."/>
            <person name="Shirato S."/>
            <person name="Slamovits C.H."/>
            <person name="Spencer D.F."/>
            <person name="Suzuki S."/>
            <person name="Worden A.Z."/>
            <person name="Zauner S."/>
            <person name="Barry K."/>
            <person name="Bell C."/>
            <person name="Bharti A.K."/>
            <person name="Crow J.A."/>
            <person name="Grimwood J."/>
            <person name="Kramer R."/>
            <person name="Lindquist E."/>
            <person name="Lucas S."/>
            <person name="Salamov A."/>
            <person name="McFadden G.I."/>
            <person name="Lane C.E."/>
            <person name="Keeling P.J."/>
            <person name="Gray M.W."/>
            <person name="Grigoriev I.V."/>
            <person name="Archibald J.M."/>
        </authorList>
    </citation>
    <scope>NUCLEOTIDE SEQUENCE</scope>
    <source>
        <strain evidence="1 3">CCMP2712</strain>
    </source>
</reference>
<dbReference type="EnsemblProtists" id="EKX44235">
    <property type="protein sequence ID" value="EKX44235"/>
    <property type="gene ID" value="GUITHDRAFT_139799"/>
</dbReference>
<evidence type="ECO:0000313" key="1">
    <source>
        <dbReference type="EMBL" id="EKX44235.1"/>
    </source>
</evidence>
<organism evidence="1">
    <name type="scientific">Guillardia theta (strain CCMP2712)</name>
    <name type="common">Cryptophyte</name>
    <dbReference type="NCBI Taxonomy" id="905079"/>
    <lineage>
        <taxon>Eukaryota</taxon>
        <taxon>Cryptophyceae</taxon>
        <taxon>Pyrenomonadales</taxon>
        <taxon>Geminigeraceae</taxon>
        <taxon>Guillardia</taxon>
    </lineage>
</organism>
<sequence>MQLKQTVTVGSTSTLHNIQLYSGDWSIEQSELGSLRLSRTSVCFNGSVMTEEVTVTMKQKEDAPLRVLTSVVTAIGDDNEHILQHHHINQQLQRHVAVGSPDYVSRILGFDKPIMTYNSITARGDLRSVPAMDIATHSLAEFRSNCKVHSMPFKDEALELMQREMERITASPLRTAPCSR</sequence>
<keyword evidence="3" id="KW-1185">Reference proteome</keyword>
<dbReference type="AlphaFoldDB" id="L1J836"/>
<dbReference type="KEGG" id="gtt:GUITHDRAFT_139799"/>
<evidence type="ECO:0000313" key="3">
    <source>
        <dbReference type="Proteomes" id="UP000011087"/>
    </source>
</evidence>
<dbReference type="PaxDb" id="55529-EKX44235"/>
<dbReference type="HOGENOM" id="CLU_1499045_0_0_1"/>
<reference evidence="2" key="3">
    <citation type="submission" date="2015-06" db="UniProtKB">
        <authorList>
            <consortium name="EnsemblProtists"/>
        </authorList>
    </citation>
    <scope>IDENTIFICATION</scope>
</reference>
<dbReference type="GeneID" id="17300964"/>
<dbReference type="Proteomes" id="UP000011087">
    <property type="component" value="Unassembled WGS sequence"/>
</dbReference>